<evidence type="ECO:0000313" key="4">
    <source>
        <dbReference type="Proteomes" id="UP000233748"/>
    </source>
</evidence>
<keyword evidence="4" id="KW-1185">Reference proteome</keyword>
<dbReference type="Proteomes" id="UP000233720">
    <property type="component" value="Unassembled WGS sequence"/>
</dbReference>
<protein>
    <submittedName>
        <fullName evidence="1">Uncharacterized protein</fullName>
    </submittedName>
</protein>
<evidence type="ECO:0000313" key="1">
    <source>
        <dbReference type="EMBL" id="PKV11432.1"/>
    </source>
</evidence>
<evidence type="ECO:0000313" key="3">
    <source>
        <dbReference type="Proteomes" id="UP000233720"/>
    </source>
</evidence>
<gene>
    <name evidence="1" type="ORF">XpruCFBP8353_17875</name>
    <name evidence="2" type="ORF">XpruCFBP8354_17175</name>
</gene>
<dbReference type="AlphaFoldDB" id="A0A2N3RG15"/>
<reference evidence="3 4" key="1">
    <citation type="submission" date="2017-11" db="EMBL/GenBank/DDBJ databases">
        <title>Xanthomonas prunicola sp. nov., a novel pathogen that affects nectarine (Prunus persica var. nectarine) trees.</title>
        <authorList>
            <person name="Lopez M."/>
            <person name="Lopez-Soriano P."/>
            <person name="Garita-Cambronero J."/>
            <person name="Beltran C."/>
            <person name="Taghouti G."/>
            <person name="Portier P."/>
            <person name="Cubero J."/>
            <person name="Fischer-Le Saux M."/>
            <person name="Marco-Noales E."/>
        </authorList>
    </citation>
    <scope>NUCLEOTIDE SEQUENCE [LARGE SCALE GENOMIC DNA]</scope>
    <source>
        <strain evidence="1 3">CFBP8353</strain>
        <strain evidence="2 4">CFBP8354</strain>
    </source>
</reference>
<sequence>MRQQRAQNLCAPCQGAGNDLADSAARAVVQFSQAQLVLDVALPATPDSIASTASTLPARLLRASSR</sequence>
<organism evidence="1 3">
    <name type="scientific">Xanthomonas prunicola</name>
    <dbReference type="NCBI Taxonomy" id="2053930"/>
    <lineage>
        <taxon>Bacteria</taxon>
        <taxon>Pseudomonadati</taxon>
        <taxon>Pseudomonadota</taxon>
        <taxon>Gammaproteobacteria</taxon>
        <taxon>Lysobacterales</taxon>
        <taxon>Lysobacteraceae</taxon>
        <taxon>Xanthomonas</taxon>
    </lineage>
</organism>
<comment type="caution">
    <text evidence="1">The sequence shown here is derived from an EMBL/GenBank/DDBJ whole genome shotgun (WGS) entry which is preliminary data.</text>
</comment>
<proteinExistence type="predicted"/>
<name>A0A2N3RG15_9XANT</name>
<dbReference type="EMBL" id="PHKV01000007">
    <property type="protein sequence ID" value="PKV11432.1"/>
    <property type="molecule type" value="Genomic_DNA"/>
</dbReference>
<dbReference type="EMBL" id="PHKW01000006">
    <property type="protein sequence ID" value="PKV15766.1"/>
    <property type="molecule type" value="Genomic_DNA"/>
</dbReference>
<evidence type="ECO:0000313" key="2">
    <source>
        <dbReference type="EMBL" id="PKV15766.1"/>
    </source>
</evidence>
<accession>A0A2N3RG15</accession>
<dbReference type="Proteomes" id="UP000233748">
    <property type="component" value="Unassembled WGS sequence"/>
</dbReference>